<keyword evidence="3 5" id="KW-0067">ATP-binding</keyword>
<dbReference type="CDD" id="cd03293">
    <property type="entry name" value="ABC_NrtD_SsuB_transporters"/>
    <property type="match status" value="1"/>
</dbReference>
<dbReference type="InterPro" id="IPR027417">
    <property type="entry name" value="P-loop_NTPase"/>
</dbReference>
<dbReference type="GO" id="GO:0016887">
    <property type="term" value="F:ATP hydrolysis activity"/>
    <property type="evidence" value="ECO:0007669"/>
    <property type="project" value="InterPro"/>
</dbReference>
<dbReference type="PANTHER" id="PTHR42788">
    <property type="entry name" value="TAURINE IMPORT ATP-BINDING PROTEIN-RELATED"/>
    <property type="match status" value="1"/>
</dbReference>
<evidence type="ECO:0000256" key="3">
    <source>
        <dbReference type="ARBA" id="ARBA00022840"/>
    </source>
</evidence>
<dbReference type="EMBL" id="CP048104">
    <property type="protein sequence ID" value="QKG84074.1"/>
    <property type="molecule type" value="Genomic_DNA"/>
</dbReference>
<dbReference type="KEGG" id="kpul:GXN76_06025"/>
<evidence type="ECO:0000256" key="1">
    <source>
        <dbReference type="ARBA" id="ARBA00022448"/>
    </source>
</evidence>
<organism evidence="5 6">
    <name type="scientific">Kroppenstedtia pulmonis</name>
    <dbReference type="NCBI Taxonomy" id="1380685"/>
    <lineage>
        <taxon>Bacteria</taxon>
        <taxon>Bacillati</taxon>
        <taxon>Bacillota</taxon>
        <taxon>Bacilli</taxon>
        <taxon>Bacillales</taxon>
        <taxon>Thermoactinomycetaceae</taxon>
        <taxon>Kroppenstedtia</taxon>
    </lineage>
</organism>
<evidence type="ECO:0000313" key="6">
    <source>
        <dbReference type="Proteomes" id="UP000503088"/>
    </source>
</evidence>
<feature type="domain" description="ABC transporter" evidence="4">
    <location>
        <begin position="6"/>
        <end position="237"/>
    </location>
</feature>
<evidence type="ECO:0000313" key="5">
    <source>
        <dbReference type="EMBL" id="QKG84074.1"/>
    </source>
</evidence>
<evidence type="ECO:0000259" key="4">
    <source>
        <dbReference type="PROSITE" id="PS50893"/>
    </source>
</evidence>
<keyword evidence="1" id="KW-0813">Transport</keyword>
<dbReference type="InterPro" id="IPR003593">
    <property type="entry name" value="AAA+_ATPase"/>
</dbReference>
<dbReference type="InterPro" id="IPR003439">
    <property type="entry name" value="ABC_transporter-like_ATP-bd"/>
</dbReference>
<dbReference type="GO" id="GO:0005524">
    <property type="term" value="F:ATP binding"/>
    <property type="evidence" value="ECO:0007669"/>
    <property type="project" value="UniProtKB-KW"/>
</dbReference>
<dbReference type="Gene3D" id="3.40.50.300">
    <property type="entry name" value="P-loop containing nucleotide triphosphate hydrolases"/>
    <property type="match status" value="1"/>
</dbReference>
<proteinExistence type="predicted"/>
<protein>
    <submittedName>
        <fullName evidence="5">ABC transporter ATP-binding protein</fullName>
    </submittedName>
</protein>
<keyword evidence="6" id="KW-1185">Reference proteome</keyword>
<dbReference type="PROSITE" id="PS00211">
    <property type="entry name" value="ABC_TRANSPORTER_1"/>
    <property type="match status" value="1"/>
</dbReference>
<dbReference type="SMART" id="SM00382">
    <property type="entry name" value="AAA"/>
    <property type="match status" value="1"/>
</dbReference>
<accession>A0A7D4CER9</accession>
<gene>
    <name evidence="5" type="ORF">GXN76_06025</name>
</gene>
<evidence type="ECO:0000256" key="2">
    <source>
        <dbReference type="ARBA" id="ARBA00022741"/>
    </source>
</evidence>
<dbReference type="AlphaFoldDB" id="A0A7D4CER9"/>
<dbReference type="Pfam" id="PF00005">
    <property type="entry name" value="ABC_tran"/>
    <property type="match status" value="1"/>
</dbReference>
<dbReference type="SUPFAM" id="SSF52540">
    <property type="entry name" value="P-loop containing nucleoside triphosphate hydrolases"/>
    <property type="match status" value="1"/>
</dbReference>
<dbReference type="InterPro" id="IPR017871">
    <property type="entry name" value="ABC_transporter-like_CS"/>
</dbReference>
<reference evidence="5 6" key="1">
    <citation type="submission" date="2020-01" db="EMBL/GenBank/DDBJ databases">
        <authorList>
            <person name="Gulvik C.A."/>
            <person name="Batra D.G."/>
        </authorList>
    </citation>
    <scope>NUCLEOTIDE SEQUENCE [LARGE SCALE GENOMIC DNA]</scope>
    <source>
        <strain evidence="5 6">W9323</strain>
    </source>
</reference>
<keyword evidence="2" id="KW-0547">Nucleotide-binding</keyword>
<name>A0A7D4CER9_9BACL</name>
<dbReference type="InterPro" id="IPR050166">
    <property type="entry name" value="ABC_transporter_ATP-bind"/>
</dbReference>
<dbReference type="Proteomes" id="UP000503088">
    <property type="component" value="Chromosome"/>
</dbReference>
<dbReference type="RefSeq" id="WP_173221414.1">
    <property type="nucleotide sequence ID" value="NZ_CP048104.1"/>
</dbReference>
<dbReference type="PROSITE" id="PS50893">
    <property type="entry name" value="ABC_TRANSPORTER_2"/>
    <property type="match status" value="1"/>
</dbReference>
<dbReference type="PANTHER" id="PTHR42788:SF21">
    <property type="entry name" value="ABC TRANSPORTER ATP-BINDING PROTEIN"/>
    <property type="match status" value="1"/>
</dbReference>
<sequence length="255" mass="28779">MENPAIEVDQITKTYLTRYDQVEALEPISFCVDQGEFISLVGASGCGKSTVLSIIAGLIPASSGEIRLWGEPVTKPSKRIGYMLQQDCLLDWRTVRENILLGLEFWGLKNESNQSHAYYWLDELGLSHTMNQYPSQLSGGMRQRVALVRTLAVKPDILLLDEPFSALDYQNKLYLEELLLSVLKKRRITALLVTHDLEEALACTDRVLIMGGQPGGVRRTLDIPDELKQANPIQARTSSSFRPLFNEVWREIENL</sequence>